<feature type="domain" description="DUF4220" evidence="2">
    <location>
        <begin position="52"/>
        <end position="424"/>
    </location>
</feature>
<feature type="transmembrane region" description="Helical" evidence="1">
    <location>
        <begin position="87"/>
        <end position="107"/>
    </location>
</feature>
<dbReference type="Pfam" id="PF13968">
    <property type="entry name" value="DUF4220"/>
    <property type="match status" value="2"/>
</dbReference>
<dbReference type="InterPro" id="IPR025315">
    <property type="entry name" value="DUF4220"/>
</dbReference>
<reference evidence="3 4" key="1">
    <citation type="submission" date="2021-03" db="EMBL/GenBank/DDBJ databases">
        <authorList>
            <person name="King G.J."/>
            <person name="Bancroft I."/>
            <person name="Baten A."/>
            <person name="Bloomfield J."/>
            <person name="Borpatragohain P."/>
            <person name="He Z."/>
            <person name="Irish N."/>
            <person name="Irwin J."/>
            <person name="Liu K."/>
            <person name="Mauleon R.P."/>
            <person name="Moore J."/>
            <person name="Morris R."/>
            <person name="Ostergaard L."/>
            <person name="Wang B."/>
            <person name="Wells R."/>
        </authorList>
    </citation>
    <scope>NUCLEOTIDE SEQUENCE [LARGE SCALE GENOMIC DNA]</scope>
    <source>
        <strain evidence="3">R-o-18</strain>
        <tissue evidence="3">Leaf</tissue>
    </source>
</reference>
<accession>A0ABQ7MAW9</accession>
<feature type="transmembrane region" description="Helical" evidence="1">
    <location>
        <begin position="1079"/>
        <end position="1099"/>
    </location>
</feature>
<sequence>MGDMFPPRLKKFWDKWNIRGVIMLSLFLQTILIFFAPSRKRTAKKLFLVLIWSAYLLADWAADYAVGQISDSQEEAADKHDKTRELLAFWSPFLLLHLGGPDTITALALEDNELWNRHLFSLVCQAVATVYVILLSTPNRLLTPTVIMLFGGVIKYVERTSALFSASLDKFKDSMLEDPDPGANYAKLMEEYANKRDMNMPTEVIVVEDPEKGRECITPVRPNDDLTNLQVVQYAFKYFTIFKGLIVDLIFTNKQRDESRKFFDSLNPEEALRIIEVELSLIYESLFTKAEILHNWTGAVFRVIALACLVSSLCLFSLKNEAQYEGFDVALTYALLICGIALDSIALLMFCVSDWSIARLRNLKEDLDEKDPWAWVDRVLNWILGFRTLRWKRSICFMDGHEVLDRNFMFRRWSEYVHAYNLIGYCLKIRPKRFHPTKGMIHSFIPCSGTRQFCNLIHRTLSNLSKCNCIILPVTLLRHQLGRLISSVLEFFGLTELVEEIRFTTSDRLTRELWEFIFKQVQHKHRFAEDPESAKSISSARGDWTLVETSSKTTEGGPDHAKLLRYVTEKDYDQSILMWHIATELLYQSPEEKEGITKKEEYTNREFSKILSDYMMYLLIMQPALMSAVSGIAKIRFLDTCAEANEFFERRHINKTRQDEKENLVKEATRAILSVKTYVEPMDVKGDRSKSVLFDGSVLAQELMKLQKGRENMWEVVSKVWVELLCFAATHCDSQEHASQLSKGGELINFVWLLMAHFGLGDQFQINRDDARAKLIVANMRVIPPAVKEILDKWNIRGLVILSLVFQTSLIFLAPLRKRTSKKLLAMILWTAYLLADWTANYAVAQITKNQGKEPKPDDPPKNKKLLALWAPFLLLHLGGPDTITALALEDNALWARHLFGLVSQALAGVYAVVQSMDNPLWPPIALLFITAVIKYTERTRALYTASLDKFKDQMRKPADTGPNYAKLMEEYDSRKDSNLPTDIVLIDEPDKHDRPPTLKPGPDPLTHLEIVQYGFRFFNTFKGLVVDLIFSFRERDESRDFFKELAPEDALRIIESELGFLYESMYTKTAILHTHKGTVFRVIAFGSLLASFLVFHFRPEKSVDFHGADVVITYTLFIVGIALELSSLAMFLLSDWMFAVSSKLNDDQVKDKSCIDSFLNCLLAFRKPQWTPMDACKTMHACKGNRTREVLTTPFLLRRWSGVIYGFNFIGYCLKAKVSRINRRSEFVWEFVVSMFDYVIRRFQTLSGWIKDLESSVRTFIRRWSKKNHMIYCTVYPLYLVFFSVIPWAFSKLWGYVDRIFSVKSHIDQIRFVSSEPLTRNQWEFIFSELKQKSEFAETPERAKKVSSARGEWALHDSKLEEVGRLMRYVANVDYDQSLLLWHIATELCFQEEEDKEVENGSGDSCDDREFSKIISDYMMYLLIMQPKLMSEVAGIGTIIFRDTLDEAKRFFKGRHFKNLRDMKRGSKMILEVSNDIEPMHVKGDRSKSVLFDASMLAKELKRLDESSSSSSASHGDGKWRVLSKVWVELLSYAASHCKATEQVAQLSRGGELLNFVWLLMAHFGLADQFQINKGDARAKLVVGE</sequence>
<feature type="transmembrane region" description="Helical" evidence="1">
    <location>
        <begin position="119"/>
        <end position="135"/>
    </location>
</feature>
<feature type="transmembrane region" description="Helical" evidence="1">
    <location>
        <begin position="330"/>
        <end position="352"/>
    </location>
</feature>
<feature type="transmembrane region" description="Helical" evidence="1">
    <location>
        <begin position="794"/>
        <end position="813"/>
    </location>
</feature>
<dbReference type="InterPro" id="IPR007658">
    <property type="entry name" value="DUF594"/>
</dbReference>
<feature type="transmembrane region" description="Helical" evidence="1">
    <location>
        <begin position="16"/>
        <end position="35"/>
    </location>
</feature>
<proteinExistence type="predicted"/>
<feature type="transmembrane region" description="Helical" evidence="1">
    <location>
        <begin position="299"/>
        <end position="318"/>
    </location>
</feature>
<name>A0ABQ7MAW9_BRACM</name>
<dbReference type="PANTHER" id="PTHR31325">
    <property type="entry name" value="OS01G0798800 PROTEIN-RELATED"/>
    <property type="match status" value="1"/>
</dbReference>
<keyword evidence="1" id="KW-0472">Membrane</keyword>
<evidence type="ECO:0000313" key="4">
    <source>
        <dbReference type="Proteomes" id="UP000823674"/>
    </source>
</evidence>
<protein>
    <recommendedName>
        <fullName evidence="2">DUF4220 domain-containing protein</fullName>
    </recommendedName>
</protein>
<dbReference type="Proteomes" id="UP000823674">
    <property type="component" value="Chromosome A06"/>
</dbReference>
<dbReference type="Pfam" id="PF04578">
    <property type="entry name" value="DUF594"/>
    <property type="match status" value="2"/>
</dbReference>
<feature type="transmembrane region" description="Helical" evidence="1">
    <location>
        <begin position="825"/>
        <end position="847"/>
    </location>
</feature>
<evidence type="ECO:0000313" key="3">
    <source>
        <dbReference type="EMBL" id="KAG5395218.1"/>
    </source>
</evidence>
<keyword evidence="4" id="KW-1185">Reference proteome</keyword>
<dbReference type="EMBL" id="JADBGQ010000006">
    <property type="protein sequence ID" value="KAG5395218.1"/>
    <property type="molecule type" value="Genomic_DNA"/>
</dbReference>
<organism evidence="3 4">
    <name type="scientific">Brassica rapa subsp. trilocularis</name>
    <dbReference type="NCBI Taxonomy" id="1813537"/>
    <lineage>
        <taxon>Eukaryota</taxon>
        <taxon>Viridiplantae</taxon>
        <taxon>Streptophyta</taxon>
        <taxon>Embryophyta</taxon>
        <taxon>Tracheophyta</taxon>
        <taxon>Spermatophyta</taxon>
        <taxon>Magnoliopsida</taxon>
        <taxon>eudicotyledons</taxon>
        <taxon>Gunneridae</taxon>
        <taxon>Pentapetalae</taxon>
        <taxon>rosids</taxon>
        <taxon>malvids</taxon>
        <taxon>Brassicales</taxon>
        <taxon>Brassicaceae</taxon>
        <taxon>Brassiceae</taxon>
        <taxon>Brassica</taxon>
    </lineage>
</organism>
<gene>
    <name evidence="3" type="primary">A06p055420.1_BraROA</name>
    <name evidence="3" type="ORF">IGI04_025181</name>
</gene>
<keyword evidence="1" id="KW-1133">Transmembrane helix</keyword>
<evidence type="ECO:0000259" key="2">
    <source>
        <dbReference type="Pfam" id="PF13968"/>
    </source>
</evidence>
<feature type="transmembrane region" description="Helical" evidence="1">
    <location>
        <begin position="920"/>
        <end position="937"/>
    </location>
</feature>
<feature type="domain" description="DUF4220" evidence="2">
    <location>
        <begin position="830"/>
        <end position="1212"/>
    </location>
</feature>
<feature type="transmembrane region" description="Helical" evidence="1">
    <location>
        <begin position="1111"/>
        <end position="1134"/>
    </location>
</feature>
<evidence type="ECO:0000256" key="1">
    <source>
        <dbReference type="SAM" id="Phobius"/>
    </source>
</evidence>
<feature type="transmembrane region" description="Helical" evidence="1">
    <location>
        <begin position="1271"/>
        <end position="1291"/>
    </location>
</feature>
<keyword evidence="1" id="KW-0812">Transmembrane</keyword>
<feature type="transmembrane region" description="Helical" evidence="1">
    <location>
        <begin position="867"/>
        <end position="889"/>
    </location>
</feature>
<comment type="caution">
    <text evidence="3">The sequence shown here is derived from an EMBL/GenBank/DDBJ whole genome shotgun (WGS) entry which is preliminary data.</text>
</comment>